<evidence type="ECO:0000259" key="2">
    <source>
        <dbReference type="PROSITE" id="PS50943"/>
    </source>
</evidence>
<organism evidence="3 4">
    <name type="scientific">Nitratidesulfovibrio liaohensis</name>
    <dbReference type="NCBI Taxonomy" id="2604158"/>
    <lineage>
        <taxon>Bacteria</taxon>
        <taxon>Pseudomonadati</taxon>
        <taxon>Thermodesulfobacteriota</taxon>
        <taxon>Desulfovibrionia</taxon>
        <taxon>Desulfovibrionales</taxon>
        <taxon>Desulfovibrionaceae</taxon>
        <taxon>Nitratidesulfovibrio</taxon>
    </lineage>
</organism>
<dbReference type="SUPFAM" id="SSF47413">
    <property type="entry name" value="lambda repressor-like DNA-binding domains"/>
    <property type="match status" value="1"/>
</dbReference>
<gene>
    <name evidence="3" type="ORF">KPS_000243</name>
</gene>
<keyword evidence="4" id="KW-1185">Reference proteome</keyword>
<protein>
    <submittedName>
        <fullName evidence="3">Helix-turn-helix domain-containing protein</fullName>
    </submittedName>
</protein>
<dbReference type="EMBL" id="CP133659">
    <property type="protein sequence ID" value="WMW65735.1"/>
    <property type="molecule type" value="Genomic_DNA"/>
</dbReference>
<sequence length="235" mass="25516">MRIMEIFERVRAVAERCAGSHSRLAERLHLPQRTFSGYLNLKRQSNLWPLLPKILETFPAVSREWLYFGEGEMLASEKLASADGDSALCPPSLAGLFTRIQALIDQCAGGSQAAFAARVGEAQSTFHGYLSPDGQVKIKAKTLVRILEEFNVDANWLLLGEGEMFRKAGGGSAASPPFDPLLHRIQGVKAEIRAHGGTDQDVLQAIKKAMEFEQPGAAEGAAGDELKQLKAGNGR</sequence>
<dbReference type="Gene3D" id="1.10.260.40">
    <property type="entry name" value="lambda repressor-like DNA-binding domains"/>
    <property type="match status" value="1"/>
</dbReference>
<feature type="region of interest" description="Disordered" evidence="1">
    <location>
        <begin position="216"/>
        <end position="235"/>
    </location>
</feature>
<name>A0ABY9R1W0_9BACT</name>
<dbReference type="CDD" id="cd00093">
    <property type="entry name" value="HTH_XRE"/>
    <property type="match status" value="1"/>
</dbReference>
<evidence type="ECO:0000313" key="4">
    <source>
        <dbReference type="Proteomes" id="UP001180616"/>
    </source>
</evidence>
<dbReference type="InterPro" id="IPR001387">
    <property type="entry name" value="Cro/C1-type_HTH"/>
</dbReference>
<evidence type="ECO:0000313" key="3">
    <source>
        <dbReference type="EMBL" id="WMW65735.1"/>
    </source>
</evidence>
<reference evidence="3" key="1">
    <citation type="submission" date="2023-09" db="EMBL/GenBank/DDBJ databases">
        <authorList>
            <consortium name="CW5 consortium"/>
            <person name="Lu C.-W."/>
        </authorList>
    </citation>
    <scope>NUCLEOTIDE SEQUENCE</scope>
    <source>
        <strain evidence="3">KPS</strain>
    </source>
</reference>
<dbReference type="PROSITE" id="PS50943">
    <property type="entry name" value="HTH_CROC1"/>
    <property type="match status" value="1"/>
</dbReference>
<accession>A0ABY9R1W0</accession>
<dbReference type="RefSeq" id="WP_309541690.1">
    <property type="nucleotide sequence ID" value="NZ_CP133659.1"/>
</dbReference>
<evidence type="ECO:0000256" key="1">
    <source>
        <dbReference type="SAM" id="MobiDB-lite"/>
    </source>
</evidence>
<dbReference type="Proteomes" id="UP001180616">
    <property type="component" value="Chromosome"/>
</dbReference>
<feature type="domain" description="HTH cro/C1-type" evidence="2">
    <location>
        <begin position="111"/>
        <end position="157"/>
    </location>
</feature>
<dbReference type="InterPro" id="IPR010982">
    <property type="entry name" value="Lambda_DNA-bd_dom_sf"/>
</dbReference>
<proteinExistence type="predicted"/>